<keyword evidence="4" id="KW-1003">Cell membrane</keyword>
<dbReference type="OrthoDB" id="570124at2"/>
<dbReference type="PANTHER" id="PTHR32507:SF0">
    <property type="entry name" value="NA(+)_H(+) ANTIPORTER 2-RELATED"/>
    <property type="match status" value="1"/>
</dbReference>
<feature type="transmembrane region" description="Helical" evidence="10">
    <location>
        <begin position="299"/>
        <end position="322"/>
    </location>
</feature>
<feature type="region of interest" description="Disordered" evidence="9">
    <location>
        <begin position="606"/>
        <end position="626"/>
    </location>
</feature>
<organism evidence="13 14">
    <name type="scientific">Methylophaga sulfidovorans</name>
    <dbReference type="NCBI Taxonomy" id="45496"/>
    <lineage>
        <taxon>Bacteria</taxon>
        <taxon>Pseudomonadati</taxon>
        <taxon>Pseudomonadota</taxon>
        <taxon>Gammaproteobacteria</taxon>
        <taxon>Thiotrichales</taxon>
        <taxon>Piscirickettsiaceae</taxon>
        <taxon>Methylophaga</taxon>
    </lineage>
</organism>
<dbReference type="RefSeq" id="WP_091714193.1">
    <property type="nucleotide sequence ID" value="NZ_FOSH01000011.1"/>
</dbReference>
<sequence length="626" mass="68513">MNQEAVMALSVIGIIAIICQWLAWWIKLPAIVLLLIAGIVLGPVTGWLDPEALFGDLLFPTVSLAVAVILFEGSLTLKFEEIRGLQKVVRNILTLGVLITWSAIAIATHILLDFPWALAILFGAIMVVTGPTVIVPMLRTVRPNAKISNVLRWEGIVIDPLGAILAVLVFEVLLSIQLQGHAEVGHTLYMFAKTIAVGLVIGAIAGYGFGLLLRRHLLPEYLHNVAALALVFGTFAVSNEISEESGLLTVTVLGIWLANMKNVQVENILDFKEDLSIFLISGLFILLAARLNLDSFTQLGMGAVMLFLFIQFVVRPIKVFLCSIGSDLTWQEKAMISWIGPRGIVAAAVTALFALRLQDIGYDKADLLVPLSFAIIIGTVLVQGATAKFIAKRLGVAEPEDSGFLIVGANSVARVVAQALNDNGFRTRLTDGSWSNVKEARMKGMDTYYGNAVSEHADRHLDLIGLGQILALTPQSELNALACMRYKSEFGSNRVYFLSTDKEKDKERSIVKSRKAISHDSHVLFGNEITYAKMASLISKGAKIKQTKLTENFSFADYLREHGRRVTPLFAFNPRKRLRFFTAAESLQPEMGWTIVALVQDEGDLTPAEMSGPEVDGSLDENRLPS</sequence>
<accession>A0A1I3ZIR6</accession>
<evidence type="ECO:0000256" key="2">
    <source>
        <dbReference type="ARBA" id="ARBA00022448"/>
    </source>
</evidence>
<evidence type="ECO:0000259" key="11">
    <source>
        <dbReference type="Pfam" id="PF00999"/>
    </source>
</evidence>
<keyword evidence="3" id="KW-0050">Antiport</keyword>
<feature type="transmembrane region" description="Helical" evidence="10">
    <location>
        <begin position="275"/>
        <end position="293"/>
    </location>
</feature>
<feature type="transmembrane region" description="Helical" evidence="10">
    <location>
        <begin position="188"/>
        <end position="209"/>
    </location>
</feature>
<feature type="transmembrane region" description="Helical" evidence="10">
    <location>
        <begin position="31"/>
        <end position="48"/>
    </location>
</feature>
<evidence type="ECO:0000256" key="6">
    <source>
        <dbReference type="ARBA" id="ARBA00022989"/>
    </source>
</evidence>
<evidence type="ECO:0000256" key="3">
    <source>
        <dbReference type="ARBA" id="ARBA00022449"/>
    </source>
</evidence>
<keyword evidence="14" id="KW-1185">Reference proteome</keyword>
<feature type="transmembrane region" description="Helical" evidence="10">
    <location>
        <begin position="156"/>
        <end position="176"/>
    </location>
</feature>
<keyword evidence="8 10" id="KW-0472">Membrane</keyword>
<evidence type="ECO:0000256" key="5">
    <source>
        <dbReference type="ARBA" id="ARBA00022692"/>
    </source>
</evidence>
<dbReference type="Gene3D" id="3.40.50.720">
    <property type="entry name" value="NAD(P)-binding Rossmann-like Domain"/>
    <property type="match status" value="1"/>
</dbReference>
<evidence type="ECO:0000256" key="8">
    <source>
        <dbReference type="ARBA" id="ARBA00023136"/>
    </source>
</evidence>
<dbReference type="GO" id="GO:0015297">
    <property type="term" value="F:antiporter activity"/>
    <property type="evidence" value="ECO:0007669"/>
    <property type="project" value="UniProtKB-KW"/>
</dbReference>
<keyword evidence="5 10" id="KW-0812">Transmembrane</keyword>
<feature type="transmembrane region" description="Helical" evidence="10">
    <location>
        <begin position="116"/>
        <end position="135"/>
    </location>
</feature>
<evidence type="ECO:0000256" key="7">
    <source>
        <dbReference type="ARBA" id="ARBA00023065"/>
    </source>
</evidence>
<comment type="subcellular location">
    <subcellularLocation>
        <location evidence="1">Cell membrane</location>
        <topology evidence="1">Multi-pass membrane protein</topology>
    </subcellularLocation>
</comment>
<evidence type="ECO:0000256" key="9">
    <source>
        <dbReference type="SAM" id="MobiDB-lite"/>
    </source>
</evidence>
<reference evidence="14" key="1">
    <citation type="submission" date="2016-10" db="EMBL/GenBank/DDBJ databases">
        <authorList>
            <person name="Varghese N."/>
            <person name="Submissions S."/>
        </authorList>
    </citation>
    <scope>NUCLEOTIDE SEQUENCE [LARGE SCALE GENOMIC DNA]</scope>
    <source>
        <strain evidence="14">DSM 11578</strain>
    </source>
</reference>
<dbReference type="Pfam" id="PF02254">
    <property type="entry name" value="TrkA_N"/>
    <property type="match status" value="1"/>
</dbReference>
<dbReference type="EMBL" id="FOSH01000011">
    <property type="protein sequence ID" value="SFK43974.1"/>
    <property type="molecule type" value="Genomic_DNA"/>
</dbReference>
<keyword evidence="2" id="KW-0813">Transport</keyword>
<dbReference type="PANTHER" id="PTHR32507">
    <property type="entry name" value="NA(+)/H(+) ANTIPORTER 1"/>
    <property type="match status" value="1"/>
</dbReference>
<dbReference type="Pfam" id="PF00999">
    <property type="entry name" value="Na_H_Exchanger"/>
    <property type="match status" value="1"/>
</dbReference>
<feature type="domain" description="Cation/H+ exchanger transmembrane" evidence="11">
    <location>
        <begin position="14"/>
        <end position="392"/>
    </location>
</feature>
<feature type="transmembrane region" description="Helical" evidence="10">
    <location>
        <begin position="221"/>
        <end position="239"/>
    </location>
</feature>
<feature type="transmembrane region" description="Helical" evidence="10">
    <location>
        <begin position="367"/>
        <end position="385"/>
    </location>
</feature>
<feature type="transmembrane region" description="Helical" evidence="10">
    <location>
        <begin position="92"/>
        <end position="110"/>
    </location>
</feature>
<feature type="transmembrane region" description="Helical" evidence="10">
    <location>
        <begin position="54"/>
        <end position="71"/>
    </location>
</feature>
<dbReference type="Proteomes" id="UP000198924">
    <property type="component" value="Unassembled WGS sequence"/>
</dbReference>
<evidence type="ECO:0000256" key="4">
    <source>
        <dbReference type="ARBA" id="ARBA00022475"/>
    </source>
</evidence>
<name>A0A1I3ZIR6_9GAMM</name>
<dbReference type="InterPro" id="IPR036291">
    <property type="entry name" value="NAD(P)-bd_dom_sf"/>
</dbReference>
<dbReference type="SUPFAM" id="SSF51735">
    <property type="entry name" value="NAD(P)-binding Rossmann-fold domains"/>
    <property type="match status" value="1"/>
</dbReference>
<gene>
    <name evidence="13" type="ORF">SAMN04488079_11129</name>
</gene>
<dbReference type="InterPro" id="IPR003148">
    <property type="entry name" value="RCK_N"/>
</dbReference>
<proteinExistence type="predicted"/>
<dbReference type="Gene3D" id="1.20.1530.20">
    <property type="match status" value="1"/>
</dbReference>
<feature type="domain" description="RCK N-terminal" evidence="12">
    <location>
        <begin position="404"/>
        <end position="504"/>
    </location>
</feature>
<evidence type="ECO:0000313" key="13">
    <source>
        <dbReference type="EMBL" id="SFK43974.1"/>
    </source>
</evidence>
<feature type="transmembrane region" description="Helical" evidence="10">
    <location>
        <begin position="334"/>
        <end position="355"/>
    </location>
</feature>
<keyword evidence="7" id="KW-0406">Ion transport</keyword>
<dbReference type="GO" id="GO:0005886">
    <property type="term" value="C:plasma membrane"/>
    <property type="evidence" value="ECO:0007669"/>
    <property type="project" value="UniProtKB-SubCell"/>
</dbReference>
<dbReference type="AlphaFoldDB" id="A0A1I3ZIR6"/>
<evidence type="ECO:0000256" key="1">
    <source>
        <dbReference type="ARBA" id="ARBA00004651"/>
    </source>
</evidence>
<protein>
    <submittedName>
        <fullName evidence="13">Sodium/proton antiporter, CPA1 family</fullName>
    </submittedName>
</protein>
<dbReference type="STRING" id="45496.SAMN04488079_11129"/>
<evidence type="ECO:0000259" key="12">
    <source>
        <dbReference type="Pfam" id="PF02254"/>
    </source>
</evidence>
<keyword evidence="6 10" id="KW-1133">Transmembrane helix</keyword>
<dbReference type="InterPro" id="IPR006153">
    <property type="entry name" value="Cation/H_exchanger_TM"/>
</dbReference>
<evidence type="ECO:0000256" key="10">
    <source>
        <dbReference type="SAM" id="Phobius"/>
    </source>
</evidence>
<dbReference type="GO" id="GO:1902600">
    <property type="term" value="P:proton transmembrane transport"/>
    <property type="evidence" value="ECO:0007669"/>
    <property type="project" value="InterPro"/>
</dbReference>
<dbReference type="GO" id="GO:0006813">
    <property type="term" value="P:potassium ion transport"/>
    <property type="evidence" value="ECO:0007669"/>
    <property type="project" value="InterPro"/>
</dbReference>
<evidence type="ECO:0000313" key="14">
    <source>
        <dbReference type="Proteomes" id="UP000198924"/>
    </source>
</evidence>
<feature type="transmembrane region" description="Helical" evidence="10">
    <location>
        <begin position="6"/>
        <end position="24"/>
    </location>
</feature>
<dbReference type="InterPro" id="IPR038770">
    <property type="entry name" value="Na+/solute_symporter_sf"/>
</dbReference>